<evidence type="ECO:0000256" key="3">
    <source>
        <dbReference type="ARBA" id="ARBA00023125"/>
    </source>
</evidence>
<dbReference type="PANTHER" id="PTHR30408">
    <property type="entry name" value="TYPE-1 RESTRICTION ENZYME ECOKI SPECIFICITY PROTEIN"/>
    <property type="match status" value="1"/>
</dbReference>
<evidence type="ECO:0000313" key="6">
    <source>
        <dbReference type="Proteomes" id="UP000629963"/>
    </source>
</evidence>
<dbReference type="RefSeq" id="WP_187010257.1">
    <property type="nucleotide sequence ID" value="NZ_JACRUI010000003.1"/>
</dbReference>
<dbReference type="GO" id="GO:0004519">
    <property type="term" value="F:endonuclease activity"/>
    <property type="evidence" value="ECO:0007669"/>
    <property type="project" value="UniProtKB-KW"/>
</dbReference>
<dbReference type="SUPFAM" id="SSF116734">
    <property type="entry name" value="DNA methylase specificity domain"/>
    <property type="match status" value="2"/>
</dbReference>
<dbReference type="InterPro" id="IPR044946">
    <property type="entry name" value="Restrct_endonuc_typeI_TRD_sf"/>
</dbReference>
<dbReference type="CDD" id="cd17246">
    <property type="entry name" value="RMtype1_S_SonII-TRD2-CR2_like"/>
    <property type="match status" value="1"/>
</dbReference>
<comment type="caution">
    <text evidence="5">The sequence shown here is derived from an EMBL/GenBank/DDBJ whole genome shotgun (WGS) entry which is preliminary data.</text>
</comment>
<name>A0ABR7J8G2_9FLAO</name>
<evidence type="ECO:0000256" key="1">
    <source>
        <dbReference type="ARBA" id="ARBA00010923"/>
    </source>
</evidence>
<reference evidence="5 6" key="1">
    <citation type="submission" date="2020-08" db="EMBL/GenBank/DDBJ databases">
        <title>Description of novel Flavobacterium F-380 isolate.</title>
        <authorList>
            <person name="Saticioglu I.B."/>
            <person name="Duman M."/>
            <person name="Altun S."/>
        </authorList>
    </citation>
    <scope>NUCLEOTIDE SEQUENCE [LARGE SCALE GENOMIC DNA]</scope>
    <source>
        <strain evidence="5 6">F-380</strain>
    </source>
</reference>
<keyword evidence="2" id="KW-0680">Restriction system</keyword>
<keyword evidence="5" id="KW-0378">Hydrolase</keyword>
<feature type="domain" description="Type I restriction modification DNA specificity" evidence="4">
    <location>
        <begin position="16"/>
        <end position="193"/>
    </location>
</feature>
<proteinExistence type="inferred from homology"/>
<keyword evidence="5" id="KW-0540">Nuclease</keyword>
<accession>A0ABR7J8G2</accession>
<protein>
    <submittedName>
        <fullName evidence="5">Restriction endonuclease subunit S</fullName>
    </submittedName>
</protein>
<keyword evidence="3" id="KW-0238">DNA-binding</keyword>
<keyword evidence="5" id="KW-0255">Endonuclease</keyword>
<dbReference type="EMBL" id="JACRUJ010000003">
    <property type="protein sequence ID" value="MBC5841746.1"/>
    <property type="molecule type" value="Genomic_DNA"/>
</dbReference>
<feature type="domain" description="Type I restriction modification DNA specificity" evidence="4">
    <location>
        <begin position="219"/>
        <end position="370"/>
    </location>
</feature>
<organism evidence="5 6">
    <name type="scientific">Flavobacterium kayseriense</name>
    <dbReference type="NCBI Taxonomy" id="2764714"/>
    <lineage>
        <taxon>Bacteria</taxon>
        <taxon>Pseudomonadati</taxon>
        <taxon>Bacteroidota</taxon>
        <taxon>Flavobacteriia</taxon>
        <taxon>Flavobacteriales</taxon>
        <taxon>Flavobacteriaceae</taxon>
        <taxon>Flavobacterium</taxon>
    </lineage>
</organism>
<dbReference type="Pfam" id="PF01420">
    <property type="entry name" value="Methylase_S"/>
    <property type="match status" value="2"/>
</dbReference>
<dbReference type="Gene3D" id="1.10.287.1120">
    <property type="entry name" value="Bipartite methylase S protein"/>
    <property type="match status" value="1"/>
</dbReference>
<dbReference type="InterPro" id="IPR000055">
    <property type="entry name" value="Restrct_endonuc_typeI_TRD"/>
</dbReference>
<dbReference type="InterPro" id="IPR052021">
    <property type="entry name" value="Type-I_RS_S_subunit"/>
</dbReference>
<gene>
    <name evidence="5" type="ORF">H8R23_10040</name>
</gene>
<comment type="similarity">
    <text evidence="1">Belongs to the type-I restriction system S methylase family.</text>
</comment>
<dbReference type="Proteomes" id="UP000629963">
    <property type="component" value="Unassembled WGS sequence"/>
</dbReference>
<dbReference type="Gene3D" id="3.90.220.20">
    <property type="entry name" value="DNA methylase specificity domains"/>
    <property type="match status" value="2"/>
</dbReference>
<keyword evidence="6" id="KW-1185">Reference proteome</keyword>
<evidence type="ECO:0000256" key="2">
    <source>
        <dbReference type="ARBA" id="ARBA00022747"/>
    </source>
</evidence>
<sequence length="386" mass="44433">METLQPKLRFPEFEGTWEFKNLREITSLITKGTTPKTFSENGVNFIKIECLNGHNIDTSKCLFIDEKTHNKELKRSILQENDLLFAIAGATIGKCTTVKKEALPANTNQALAIIRLKEKENKDYIFQILTSECMSKYIKDNISVGAQPNLNLEQINSFSFSYPSHEEQTRIANFLSLVDEKLNLLKEKKSLLEEYKKGIMQKIFNQEIRFKDDKGNDFEEWENFKLGVFAKITTGSSNREDSNLDGEYTFFDRSQDIRSSDRFLFDAEAIIVPGEGQEFIPKYFKGKFDLHQRTYAIMNFGNNDGVFLFYSITHNKNHLNSHAVGSTVKSLRLPMFESMPINLPSLREQTKIANFLSAIDEKIALVSNQIQDTQEYKKGLLQQMFV</sequence>
<dbReference type="PANTHER" id="PTHR30408:SF12">
    <property type="entry name" value="TYPE I RESTRICTION ENZYME MJAVIII SPECIFICITY SUBUNIT"/>
    <property type="match status" value="1"/>
</dbReference>
<evidence type="ECO:0000313" key="5">
    <source>
        <dbReference type="EMBL" id="MBC5841746.1"/>
    </source>
</evidence>
<evidence type="ECO:0000259" key="4">
    <source>
        <dbReference type="Pfam" id="PF01420"/>
    </source>
</evidence>